<dbReference type="RefSeq" id="WP_150438537.1">
    <property type="nucleotide sequence ID" value="NZ_VYKL01000008.1"/>
</dbReference>
<comment type="caution">
    <text evidence="1">The sequence shown here is derived from an EMBL/GenBank/DDBJ whole genome shotgun (WGS) entry which is preliminary data.</text>
</comment>
<evidence type="ECO:0008006" key="3">
    <source>
        <dbReference type="Google" id="ProtNLM"/>
    </source>
</evidence>
<name>A0A5J5I5F1_9BACI</name>
<dbReference type="EMBL" id="VYKL01000008">
    <property type="protein sequence ID" value="KAA9029447.1"/>
    <property type="molecule type" value="Genomic_DNA"/>
</dbReference>
<sequence>MNISQLKNIAIAELIELEEDYVELVKSTKKRKKSKLEKEYGVEFLSISTLFKKEISKKRKDRKFASIVVEMYAIIEQLMLNIYVHLEGKEFDKDKIESDSHKSKNTIVLIEKELDKVIKTDNVLKVFAQLRNKIVHKQYSLQYARSVVNGSASKNKKQIEELFILSRRYIDSIKELK</sequence>
<dbReference type="Proteomes" id="UP000326671">
    <property type="component" value="Unassembled WGS sequence"/>
</dbReference>
<reference evidence="1 2" key="1">
    <citation type="submission" date="2019-09" db="EMBL/GenBank/DDBJ databases">
        <title>Whole genome sequences of isolates from the Mars Exploration Rovers.</title>
        <authorList>
            <person name="Seuylemezian A."/>
            <person name="Vaishampayan P."/>
        </authorList>
    </citation>
    <scope>NUCLEOTIDE SEQUENCE [LARGE SCALE GENOMIC DNA]</scope>
    <source>
        <strain evidence="1 2">MER_TA_151</strain>
    </source>
</reference>
<organism evidence="1 2">
    <name type="scientific">Niallia endozanthoxylica</name>
    <dbReference type="NCBI Taxonomy" id="2036016"/>
    <lineage>
        <taxon>Bacteria</taxon>
        <taxon>Bacillati</taxon>
        <taxon>Bacillota</taxon>
        <taxon>Bacilli</taxon>
        <taxon>Bacillales</taxon>
        <taxon>Bacillaceae</taxon>
        <taxon>Niallia</taxon>
    </lineage>
</organism>
<keyword evidence="2" id="KW-1185">Reference proteome</keyword>
<gene>
    <name evidence="1" type="ORF">F4V44_03120</name>
</gene>
<dbReference type="OrthoDB" id="2735181at2"/>
<evidence type="ECO:0000313" key="1">
    <source>
        <dbReference type="EMBL" id="KAA9029447.1"/>
    </source>
</evidence>
<evidence type="ECO:0000313" key="2">
    <source>
        <dbReference type="Proteomes" id="UP000326671"/>
    </source>
</evidence>
<accession>A0A5J5I5F1</accession>
<proteinExistence type="predicted"/>
<dbReference type="AlphaFoldDB" id="A0A5J5I5F1"/>
<protein>
    <recommendedName>
        <fullName evidence="3">Cthe-2314-like HEPN domain-containing protein</fullName>
    </recommendedName>
</protein>